<protein>
    <recommendedName>
        <fullName evidence="3">asparagine synthase (glutamine-hydrolyzing)</fullName>
        <ecNumber evidence="3">6.3.5.4</ecNumber>
    </recommendedName>
</protein>
<dbReference type="SUPFAM" id="SSF52402">
    <property type="entry name" value="Adenine nucleotide alpha hydrolases-like"/>
    <property type="match status" value="1"/>
</dbReference>
<evidence type="ECO:0000256" key="1">
    <source>
        <dbReference type="ARBA" id="ARBA00005187"/>
    </source>
</evidence>
<evidence type="ECO:0000256" key="5">
    <source>
        <dbReference type="ARBA" id="ARBA00022840"/>
    </source>
</evidence>
<dbReference type="NCBIfam" id="TIGR01536">
    <property type="entry name" value="asn_synth_AEB"/>
    <property type="match status" value="1"/>
</dbReference>
<dbReference type="InterPro" id="IPR006426">
    <property type="entry name" value="Asn_synth_AEB"/>
</dbReference>
<dbReference type="RefSeq" id="WP_168239470.1">
    <property type="nucleotide sequence ID" value="NZ_CP050995.1"/>
</dbReference>
<evidence type="ECO:0000256" key="3">
    <source>
        <dbReference type="ARBA" id="ARBA00012737"/>
    </source>
</evidence>
<keyword evidence="5" id="KW-0067">ATP-binding</keyword>
<dbReference type="InterPro" id="IPR033738">
    <property type="entry name" value="AsnB_N"/>
</dbReference>
<organism evidence="9 10">
    <name type="scientific">Chryseobacterium gallinarum</name>
    <dbReference type="NCBI Taxonomy" id="1324352"/>
    <lineage>
        <taxon>Bacteria</taxon>
        <taxon>Pseudomonadati</taxon>
        <taxon>Bacteroidota</taxon>
        <taxon>Flavobacteriia</taxon>
        <taxon>Flavobacteriales</taxon>
        <taxon>Weeksellaceae</taxon>
        <taxon>Chryseobacterium group</taxon>
        <taxon>Chryseobacterium</taxon>
    </lineage>
</organism>
<dbReference type="PANTHER" id="PTHR43284">
    <property type="entry name" value="ASPARAGINE SYNTHETASE (GLUTAMINE-HYDROLYZING)"/>
    <property type="match status" value="1"/>
</dbReference>
<dbReference type="InterPro" id="IPR051786">
    <property type="entry name" value="ASN_synthetase/amidase"/>
</dbReference>
<dbReference type="CDD" id="cd00712">
    <property type="entry name" value="AsnB"/>
    <property type="match status" value="1"/>
</dbReference>
<dbReference type="InterPro" id="IPR017932">
    <property type="entry name" value="GATase_2_dom"/>
</dbReference>
<accession>A0ABX6KVK9</accession>
<keyword evidence="4" id="KW-0547">Nucleotide-binding</keyword>
<dbReference type="PIRSF" id="PIRSF001589">
    <property type="entry name" value="Asn_synthetase_glu-h"/>
    <property type="match status" value="1"/>
</dbReference>
<keyword evidence="6" id="KW-0315">Glutamine amidotransferase</keyword>
<evidence type="ECO:0000313" key="10">
    <source>
        <dbReference type="Proteomes" id="UP000501570"/>
    </source>
</evidence>
<dbReference type="Gene3D" id="3.60.20.10">
    <property type="entry name" value="Glutamine Phosphoribosylpyrophosphate, subunit 1, domain 1"/>
    <property type="match status" value="1"/>
</dbReference>
<dbReference type="InterPro" id="IPR029055">
    <property type="entry name" value="Ntn_hydrolases_N"/>
</dbReference>
<dbReference type="CDD" id="cd01991">
    <property type="entry name" value="Asn_synthase_B_C"/>
    <property type="match status" value="1"/>
</dbReference>
<dbReference type="Gene3D" id="3.40.50.620">
    <property type="entry name" value="HUPs"/>
    <property type="match status" value="1"/>
</dbReference>
<evidence type="ECO:0000256" key="7">
    <source>
        <dbReference type="ARBA" id="ARBA00048741"/>
    </source>
</evidence>
<comment type="catalytic activity">
    <reaction evidence="7">
        <text>L-aspartate + L-glutamine + ATP + H2O = L-asparagine + L-glutamate + AMP + diphosphate + H(+)</text>
        <dbReference type="Rhea" id="RHEA:12228"/>
        <dbReference type="ChEBI" id="CHEBI:15377"/>
        <dbReference type="ChEBI" id="CHEBI:15378"/>
        <dbReference type="ChEBI" id="CHEBI:29985"/>
        <dbReference type="ChEBI" id="CHEBI:29991"/>
        <dbReference type="ChEBI" id="CHEBI:30616"/>
        <dbReference type="ChEBI" id="CHEBI:33019"/>
        <dbReference type="ChEBI" id="CHEBI:58048"/>
        <dbReference type="ChEBI" id="CHEBI:58359"/>
        <dbReference type="ChEBI" id="CHEBI:456215"/>
        <dbReference type="EC" id="6.3.5.4"/>
    </reaction>
</comment>
<feature type="domain" description="Glutamine amidotransferase type-2" evidence="8">
    <location>
        <begin position="2"/>
        <end position="204"/>
    </location>
</feature>
<sequence>MCGIYTTNLSFNKQDIKQKLKSINFRGPDNIGMKEINGVTFGHLRLAILDLDSRSNQPYSFGKYHIVFNGEIYNFKDIQTELEEIGYEFETTSDTEVLIKGYAEWGENVLPRLNGMFAFAIYDELKNEIFCARDRLGVKPFFYYWKDGDFEICSQLRPLINKNLNVSKEAISIYLDCGYIPSPLTIFNDIYKLQPGHTLRIDLANKTKKIAKYWDLKDVQESDISYDEAKKQLHNLIIDAVKLRMQADVPLGSFLSGGIDSALVSAIAAKHSSQPLNTFTIAFENPEYDESKIAKQYADIIGSHHTETLCTPNEILAMLDDFKKAYDEPFADSSALPSLLLNKITKKYVTVALSGDGGDESFIGYWHLMLVDKFEKVSGIPFNIRRLIANFPFHKLMGTRPETIKGILNSKDENELIMKIFTSFDSLNLKANNSWIDRYYPGFKSWAKKPLQRAADLNIKLWLENDSNVKVDRASMAFSVESRSPFLDYRIIEFARTLPISYRFKDGITKKILRDILKEYIPEKVFTQPKKGFAIPLGEWIRKDLKEDILNKLNVEFLNSVPNLDITKFTKQLNLHLMNKHDYSFSIWKLYVLALWCEEFNISLK</sequence>
<evidence type="ECO:0000313" key="9">
    <source>
        <dbReference type="EMBL" id="QIY92590.1"/>
    </source>
</evidence>
<proteinExistence type="inferred from homology"/>
<dbReference type="EMBL" id="CP050995">
    <property type="protein sequence ID" value="QIY92590.1"/>
    <property type="molecule type" value="Genomic_DNA"/>
</dbReference>
<gene>
    <name evidence="9" type="primary">asnB</name>
    <name evidence="9" type="ORF">FOB44_18880</name>
</gene>
<dbReference type="InterPro" id="IPR001962">
    <property type="entry name" value="Asn_synthase"/>
</dbReference>
<evidence type="ECO:0000256" key="4">
    <source>
        <dbReference type="ARBA" id="ARBA00022741"/>
    </source>
</evidence>
<name>A0ABX6KVK9_CHRGL</name>
<dbReference type="Pfam" id="PF13537">
    <property type="entry name" value="GATase_7"/>
    <property type="match status" value="1"/>
</dbReference>
<dbReference type="SUPFAM" id="SSF56235">
    <property type="entry name" value="N-terminal nucleophile aminohydrolases (Ntn hydrolases)"/>
    <property type="match status" value="1"/>
</dbReference>
<keyword evidence="9" id="KW-0436">Ligase</keyword>
<dbReference type="Pfam" id="PF00733">
    <property type="entry name" value="Asn_synthase"/>
    <property type="match status" value="1"/>
</dbReference>
<keyword evidence="10" id="KW-1185">Reference proteome</keyword>
<dbReference type="Proteomes" id="UP000501570">
    <property type="component" value="Chromosome"/>
</dbReference>
<evidence type="ECO:0000259" key="8">
    <source>
        <dbReference type="PROSITE" id="PS51278"/>
    </source>
</evidence>
<dbReference type="InterPro" id="IPR014729">
    <property type="entry name" value="Rossmann-like_a/b/a_fold"/>
</dbReference>
<dbReference type="EC" id="6.3.5.4" evidence="3"/>
<comment type="pathway">
    <text evidence="1">Amino-acid biosynthesis; L-asparagine biosynthesis; L-asparagine from L-aspartate (L-Gln route): step 1/1.</text>
</comment>
<dbReference type="PANTHER" id="PTHR43284:SF1">
    <property type="entry name" value="ASPARAGINE SYNTHETASE"/>
    <property type="match status" value="1"/>
</dbReference>
<comment type="similarity">
    <text evidence="2">Belongs to the asparagine synthetase family.</text>
</comment>
<evidence type="ECO:0000256" key="6">
    <source>
        <dbReference type="ARBA" id="ARBA00022962"/>
    </source>
</evidence>
<evidence type="ECO:0000256" key="2">
    <source>
        <dbReference type="ARBA" id="ARBA00005752"/>
    </source>
</evidence>
<dbReference type="PROSITE" id="PS51278">
    <property type="entry name" value="GATASE_TYPE_2"/>
    <property type="match status" value="1"/>
</dbReference>
<reference evidence="9 10" key="1">
    <citation type="submission" date="2019-09" db="EMBL/GenBank/DDBJ databases">
        <title>FDA dAtabase for Regulatory Grade micrObial Sequences (FDA-ARGOS): Supporting development and validation of Infectious Disease Dx tests.</title>
        <authorList>
            <person name="Sciortino C."/>
            <person name="Tallon L."/>
            <person name="Sadzewicz L."/>
            <person name="Vavikolanu K."/>
            <person name="Mehta A."/>
            <person name="Aluvathingal J."/>
            <person name="Nadendla S."/>
            <person name="Nandy P."/>
            <person name="Geyer C."/>
            <person name="Yan Y."/>
            <person name="Sichtig H."/>
        </authorList>
    </citation>
    <scope>NUCLEOTIDE SEQUENCE [LARGE SCALE GENOMIC DNA]</scope>
    <source>
        <strain evidence="9 10">FDAARGOS_636</strain>
    </source>
</reference>
<dbReference type="GO" id="GO:0004066">
    <property type="term" value="F:asparagine synthase (glutamine-hydrolyzing) activity"/>
    <property type="evidence" value="ECO:0007669"/>
    <property type="project" value="UniProtKB-EC"/>
</dbReference>